<comment type="caution">
    <text evidence="1">The sequence shown here is derived from an EMBL/GenBank/DDBJ whole genome shotgun (WGS) entry which is preliminary data.</text>
</comment>
<organism evidence="1 2">
    <name type="scientific">Ensete ventricosum</name>
    <name type="common">Abyssinian banana</name>
    <name type="synonym">Musa ensete</name>
    <dbReference type="NCBI Taxonomy" id="4639"/>
    <lineage>
        <taxon>Eukaryota</taxon>
        <taxon>Viridiplantae</taxon>
        <taxon>Streptophyta</taxon>
        <taxon>Embryophyta</taxon>
        <taxon>Tracheophyta</taxon>
        <taxon>Spermatophyta</taxon>
        <taxon>Magnoliopsida</taxon>
        <taxon>Liliopsida</taxon>
        <taxon>Zingiberales</taxon>
        <taxon>Musaceae</taxon>
        <taxon>Ensete</taxon>
    </lineage>
</organism>
<protein>
    <submittedName>
        <fullName evidence="1">Uncharacterized protein</fullName>
    </submittedName>
</protein>
<gene>
    <name evidence="1" type="ORF">B296_00016358</name>
</gene>
<dbReference type="Gene3D" id="2.80.10.50">
    <property type="match status" value="2"/>
</dbReference>
<dbReference type="SUPFAM" id="SSF50386">
    <property type="entry name" value="STI-like"/>
    <property type="match status" value="1"/>
</dbReference>
<dbReference type="InterPro" id="IPR002160">
    <property type="entry name" value="Prot_inh_Kunz-lg"/>
</dbReference>
<dbReference type="GO" id="GO:0004866">
    <property type="term" value="F:endopeptidase inhibitor activity"/>
    <property type="evidence" value="ECO:0007669"/>
    <property type="project" value="InterPro"/>
</dbReference>
<dbReference type="EMBL" id="AMZH03007873">
    <property type="protein sequence ID" value="RRT60229.1"/>
    <property type="molecule type" value="Genomic_DNA"/>
</dbReference>
<evidence type="ECO:0000313" key="2">
    <source>
        <dbReference type="Proteomes" id="UP000287651"/>
    </source>
</evidence>
<dbReference type="Pfam" id="PF00197">
    <property type="entry name" value="Kunitz_legume"/>
    <property type="match status" value="1"/>
</dbReference>
<dbReference type="Proteomes" id="UP000287651">
    <property type="component" value="Unassembled WGS sequence"/>
</dbReference>
<dbReference type="InterPro" id="IPR011065">
    <property type="entry name" value="Kunitz_inhibitor_STI-like_sf"/>
</dbReference>
<sequence>MNPKDKYLKMSTYVNMWFAAPTICVQSTVWSLGDAEATGRRYAVASGVKRDPGLATRVQVLQGGVRHVGVFVEAGKRWLGLVDEPFPVMFKKAHPC</sequence>
<evidence type="ECO:0000313" key="1">
    <source>
        <dbReference type="EMBL" id="RRT60229.1"/>
    </source>
</evidence>
<reference evidence="1 2" key="1">
    <citation type="journal article" date="2014" name="Agronomy (Basel)">
        <title>A Draft Genome Sequence for Ensete ventricosum, the Drought-Tolerant Tree Against Hunger.</title>
        <authorList>
            <person name="Harrison J."/>
            <person name="Moore K.A."/>
            <person name="Paszkiewicz K."/>
            <person name="Jones T."/>
            <person name="Grant M."/>
            <person name="Ambacheew D."/>
            <person name="Muzemil S."/>
            <person name="Studholme D.J."/>
        </authorList>
    </citation>
    <scope>NUCLEOTIDE SEQUENCE [LARGE SCALE GENOMIC DNA]</scope>
</reference>
<proteinExistence type="predicted"/>
<name>A0A426Z8D3_ENSVE</name>
<dbReference type="AlphaFoldDB" id="A0A426Z8D3"/>
<accession>A0A426Z8D3</accession>